<name>A0A8J6NAE6_9BACT</name>
<accession>A0A8J6NAE6</accession>
<evidence type="ECO:0000313" key="1">
    <source>
        <dbReference type="EMBL" id="MBC8209146.1"/>
    </source>
</evidence>
<dbReference type="EMBL" id="JACNLK010000077">
    <property type="protein sequence ID" value="MBC8209146.1"/>
    <property type="molecule type" value="Genomic_DNA"/>
</dbReference>
<dbReference type="Proteomes" id="UP000599024">
    <property type="component" value="Unassembled WGS sequence"/>
</dbReference>
<comment type="caution">
    <text evidence="1">The sequence shown here is derived from an EMBL/GenBank/DDBJ whole genome shotgun (WGS) entry which is preliminary data.</text>
</comment>
<dbReference type="Gene3D" id="3.40.50.10690">
    <property type="entry name" value="putative lor/sdh protein like domains"/>
    <property type="match status" value="1"/>
</dbReference>
<proteinExistence type="predicted"/>
<sequence>MVSRKSQKTKPLEFSGLQTYSLHGRQSMVSVDDFGRPLLPGSSIRELIDSLPAQLLGRDFPELVRRLAAIHRAERPILVGMGAHVIKVGLNPILIDLMERSIISGLALNGACIIHDAEIAMAGSTSEDVAAVLGDGAFGAARETGEVINAAINQGAEQGLGMGEAVGRYLLEQKFTYNHLSLVAAAVRLGVPVTVHVAVGTDITHIHPSASGAAIGQTSYQDFRLFAAQVAELRAGAYLNIGSAVLLPEIFLKALTVARNLGHQVDDIVTANFDFMKQYRSLTNVVNRPTAGSGRGFHVTGHHELMIPLLAACLLDELADDSC</sequence>
<dbReference type="AlphaFoldDB" id="A0A8J6NAE6"/>
<reference evidence="1 2" key="1">
    <citation type="submission" date="2020-08" db="EMBL/GenBank/DDBJ databases">
        <title>Bridging the membrane lipid divide: bacteria of the FCB group superphylum have the potential to synthesize archaeal ether lipids.</title>
        <authorList>
            <person name="Villanueva L."/>
            <person name="Von Meijenfeldt F.A.B."/>
            <person name="Westbye A.B."/>
            <person name="Yadav S."/>
            <person name="Hopmans E.C."/>
            <person name="Dutilh B.E."/>
            <person name="Sinninghe Damste J.S."/>
        </authorList>
    </citation>
    <scope>NUCLEOTIDE SEQUENCE [LARGE SCALE GENOMIC DNA]</scope>
    <source>
        <strain evidence="1">NIOZ-UU81</strain>
    </source>
</reference>
<protein>
    <submittedName>
        <fullName evidence="1">Uncharacterized protein</fullName>
    </submittedName>
</protein>
<gene>
    <name evidence="1" type="ORF">H8E79_08280</name>
</gene>
<organism evidence="1 2">
    <name type="scientific">Candidatus Desulfatifera sulfidica</name>
    <dbReference type="NCBI Taxonomy" id="2841691"/>
    <lineage>
        <taxon>Bacteria</taxon>
        <taxon>Pseudomonadati</taxon>
        <taxon>Thermodesulfobacteriota</taxon>
        <taxon>Desulfobulbia</taxon>
        <taxon>Desulfobulbales</taxon>
        <taxon>Desulfobulbaceae</taxon>
        <taxon>Candidatus Desulfatifera</taxon>
    </lineage>
</organism>
<evidence type="ECO:0000313" key="2">
    <source>
        <dbReference type="Proteomes" id="UP000599024"/>
    </source>
</evidence>